<proteinExistence type="predicted"/>
<organism evidence="2 3">
    <name type="scientific">Dictyostelium firmibasis</name>
    <dbReference type="NCBI Taxonomy" id="79012"/>
    <lineage>
        <taxon>Eukaryota</taxon>
        <taxon>Amoebozoa</taxon>
        <taxon>Evosea</taxon>
        <taxon>Eumycetozoa</taxon>
        <taxon>Dictyostelia</taxon>
        <taxon>Dictyosteliales</taxon>
        <taxon>Dictyosteliaceae</taxon>
        <taxon>Dictyostelium</taxon>
    </lineage>
</organism>
<comment type="caution">
    <text evidence="2">The sequence shown here is derived from an EMBL/GenBank/DDBJ whole genome shotgun (WGS) entry which is preliminary data.</text>
</comment>
<protein>
    <submittedName>
        <fullName evidence="2">Uncharacterized protein</fullName>
    </submittedName>
</protein>
<name>A0AAN7Z1P7_9MYCE</name>
<evidence type="ECO:0000313" key="3">
    <source>
        <dbReference type="Proteomes" id="UP001344447"/>
    </source>
</evidence>
<sequence>MLNIQPTQSIVNNQPKSDQRKQKPADLLKEFYDKTGNKN</sequence>
<feature type="compositionally biased region" description="Polar residues" evidence="1">
    <location>
        <begin position="1"/>
        <end position="16"/>
    </location>
</feature>
<keyword evidence="3" id="KW-1185">Reference proteome</keyword>
<dbReference type="EMBL" id="JAVFKY010000001">
    <property type="protein sequence ID" value="KAK5584422.1"/>
    <property type="molecule type" value="Genomic_DNA"/>
</dbReference>
<accession>A0AAN7Z1P7</accession>
<reference evidence="2 3" key="1">
    <citation type="submission" date="2023-11" db="EMBL/GenBank/DDBJ databases">
        <title>Dfirmibasis_genome.</title>
        <authorList>
            <person name="Edelbroek B."/>
            <person name="Kjellin J."/>
            <person name="Jerlstrom-Hultqvist J."/>
            <person name="Soderbom F."/>
        </authorList>
    </citation>
    <scope>NUCLEOTIDE SEQUENCE [LARGE SCALE GENOMIC DNA]</scope>
    <source>
        <strain evidence="2 3">TNS-C-14</strain>
    </source>
</reference>
<evidence type="ECO:0000313" key="2">
    <source>
        <dbReference type="EMBL" id="KAK5584422.1"/>
    </source>
</evidence>
<evidence type="ECO:0000256" key="1">
    <source>
        <dbReference type="SAM" id="MobiDB-lite"/>
    </source>
</evidence>
<feature type="compositionally biased region" description="Basic and acidic residues" evidence="1">
    <location>
        <begin position="17"/>
        <end position="39"/>
    </location>
</feature>
<gene>
    <name evidence="2" type="ORF">RB653_006033</name>
</gene>
<feature type="region of interest" description="Disordered" evidence="1">
    <location>
        <begin position="1"/>
        <end position="39"/>
    </location>
</feature>
<dbReference type="Proteomes" id="UP001344447">
    <property type="component" value="Unassembled WGS sequence"/>
</dbReference>
<dbReference type="AlphaFoldDB" id="A0AAN7Z1P7"/>